<dbReference type="Pfam" id="PF01497">
    <property type="entry name" value="Peripla_BP_2"/>
    <property type="match status" value="1"/>
</dbReference>
<organism evidence="7 8">
    <name type="scientific">Phytoactinopolyspora halophila</name>
    <dbReference type="NCBI Taxonomy" id="1981511"/>
    <lineage>
        <taxon>Bacteria</taxon>
        <taxon>Bacillati</taxon>
        <taxon>Actinomycetota</taxon>
        <taxon>Actinomycetes</taxon>
        <taxon>Jiangellales</taxon>
        <taxon>Jiangellaceae</taxon>
        <taxon>Phytoactinopolyspora</taxon>
    </lineage>
</organism>
<name>A0A329R2S4_9ACTN</name>
<keyword evidence="4 5" id="KW-0732">Signal</keyword>
<dbReference type="CDD" id="cd01146">
    <property type="entry name" value="FhuD"/>
    <property type="match status" value="1"/>
</dbReference>
<dbReference type="InterPro" id="IPR002491">
    <property type="entry name" value="ABC_transptr_periplasmic_BD"/>
</dbReference>
<dbReference type="AlphaFoldDB" id="A0A329R2S4"/>
<dbReference type="GO" id="GO:1901678">
    <property type="term" value="P:iron coordination entity transport"/>
    <property type="evidence" value="ECO:0007669"/>
    <property type="project" value="UniProtKB-ARBA"/>
</dbReference>
<evidence type="ECO:0000256" key="1">
    <source>
        <dbReference type="ARBA" id="ARBA00004196"/>
    </source>
</evidence>
<comment type="subcellular location">
    <subcellularLocation>
        <location evidence="1">Cell envelope</location>
    </subcellularLocation>
</comment>
<dbReference type="Proteomes" id="UP000250462">
    <property type="component" value="Unassembled WGS sequence"/>
</dbReference>
<feature type="domain" description="Fe/B12 periplasmic-binding" evidence="6">
    <location>
        <begin position="65"/>
        <end position="341"/>
    </location>
</feature>
<dbReference type="EMBL" id="QMIG01000001">
    <property type="protein sequence ID" value="RAW18663.1"/>
    <property type="molecule type" value="Genomic_DNA"/>
</dbReference>
<comment type="caution">
    <text evidence="7">The sequence shown here is derived from an EMBL/GenBank/DDBJ whole genome shotgun (WGS) entry which is preliminary data.</text>
</comment>
<sequence>MAVSAAWARSAATLILLALFGLAGCSSDDQDDHTGSTAAGEPESAYPVSIESALGTADIETEPERIVTIGRGTADIVVALGHTPVGIEEDTWSGDEQGYNPWFREAIDAAGGELPATFTAQPEIDMDAIVELDPDVILAPQSGITQDDFDLLNDLAPTVAYPEEAWGTPWDTTIELVGEALGQSDEAAALIDEIDAQFAEVAAEHPEFDGVTFAYIYASEPGALGVMQPYEPRATFVSKLGLTPAPFIEDLPISEGTASSEIGLENADMLDDTDVVINWFSDAEQQAEIEAQPLYAQIPAVERGSYVVNYDRPFVTATSLLTPLTVPWVIDDYADQLAEAVAQL</sequence>
<keyword evidence="3" id="KW-0813">Transport</keyword>
<dbReference type="GO" id="GO:0030288">
    <property type="term" value="C:outer membrane-bounded periplasmic space"/>
    <property type="evidence" value="ECO:0007669"/>
    <property type="project" value="TreeGrafter"/>
</dbReference>
<dbReference type="SUPFAM" id="SSF53807">
    <property type="entry name" value="Helical backbone' metal receptor"/>
    <property type="match status" value="1"/>
</dbReference>
<comment type="similarity">
    <text evidence="2">Belongs to the bacterial solute-binding protein 8 family.</text>
</comment>
<evidence type="ECO:0000313" key="7">
    <source>
        <dbReference type="EMBL" id="RAW18663.1"/>
    </source>
</evidence>
<reference evidence="7 8" key="1">
    <citation type="submission" date="2018-06" db="EMBL/GenBank/DDBJ databases">
        <title>Phytoactinopolyspora halophila sp. nov., a novel halophilic actinomycete isolated from a saline soil in China.</title>
        <authorList>
            <person name="Tang S.-K."/>
        </authorList>
    </citation>
    <scope>NUCLEOTIDE SEQUENCE [LARGE SCALE GENOMIC DNA]</scope>
    <source>
        <strain evidence="7 8">YIM 96934</strain>
    </source>
</reference>
<evidence type="ECO:0000256" key="4">
    <source>
        <dbReference type="ARBA" id="ARBA00022729"/>
    </source>
</evidence>
<keyword evidence="8" id="KW-1185">Reference proteome</keyword>
<dbReference type="InterPro" id="IPR051313">
    <property type="entry name" value="Bact_iron-sidero_bind"/>
</dbReference>
<evidence type="ECO:0000259" key="6">
    <source>
        <dbReference type="PROSITE" id="PS50983"/>
    </source>
</evidence>
<dbReference type="PANTHER" id="PTHR30532">
    <property type="entry name" value="IRON III DICITRATE-BINDING PERIPLASMIC PROTEIN"/>
    <property type="match status" value="1"/>
</dbReference>
<evidence type="ECO:0000256" key="5">
    <source>
        <dbReference type="SAM" id="SignalP"/>
    </source>
</evidence>
<evidence type="ECO:0000256" key="2">
    <source>
        <dbReference type="ARBA" id="ARBA00008814"/>
    </source>
</evidence>
<feature type="signal peptide" evidence="5">
    <location>
        <begin position="1"/>
        <end position="23"/>
    </location>
</feature>
<dbReference type="OrthoDB" id="1846031at2"/>
<evidence type="ECO:0000313" key="8">
    <source>
        <dbReference type="Proteomes" id="UP000250462"/>
    </source>
</evidence>
<evidence type="ECO:0000256" key="3">
    <source>
        <dbReference type="ARBA" id="ARBA00022448"/>
    </source>
</evidence>
<feature type="chain" id="PRO_5038601567" evidence="5">
    <location>
        <begin position="24"/>
        <end position="344"/>
    </location>
</feature>
<protein>
    <submittedName>
        <fullName evidence="7">Iron-siderophore ABC transporter substrate-binding protein</fullName>
    </submittedName>
</protein>
<accession>A0A329R2S4</accession>
<gene>
    <name evidence="7" type="ORF">DPM12_00875</name>
</gene>
<dbReference type="Gene3D" id="3.40.50.1980">
    <property type="entry name" value="Nitrogenase molybdenum iron protein domain"/>
    <property type="match status" value="2"/>
</dbReference>
<dbReference type="PROSITE" id="PS50983">
    <property type="entry name" value="FE_B12_PBP"/>
    <property type="match status" value="1"/>
</dbReference>
<dbReference type="PANTHER" id="PTHR30532:SF28">
    <property type="entry name" value="PETROBACTIN-BINDING PROTEIN YCLQ"/>
    <property type="match status" value="1"/>
</dbReference>
<proteinExistence type="inferred from homology"/>